<dbReference type="EMBL" id="JAQQXS010000001">
    <property type="protein sequence ID" value="MDC8783734.1"/>
    <property type="molecule type" value="Genomic_DNA"/>
</dbReference>
<feature type="domain" description="N-acetyltransferase" evidence="3">
    <location>
        <begin position="28"/>
        <end position="193"/>
    </location>
</feature>
<evidence type="ECO:0000313" key="4">
    <source>
        <dbReference type="EMBL" id="MDC8783734.1"/>
    </source>
</evidence>
<dbReference type="CDD" id="cd04301">
    <property type="entry name" value="NAT_SF"/>
    <property type="match status" value="1"/>
</dbReference>
<keyword evidence="2" id="KW-0012">Acyltransferase</keyword>
<dbReference type="SUPFAM" id="SSF55729">
    <property type="entry name" value="Acyl-CoA N-acyltransferases (Nat)"/>
    <property type="match status" value="1"/>
</dbReference>
<dbReference type="RefSeq" id="WP_273594851.1">
    <property type="nucleotide sequence ID" value="NZ_JAQQXS010000001.1"/>
</dbReference>
<dbReference type="PANTHER" id="PTHR43420:SF47">
    <property type="entry name" value="N-ACETYLTRANSFERASE DOMAIN-CONTAINING PROTEIN"/>
    <property type="match status" value="1"/>
</dbReference>
<evidence type="ECO:0000256" key="1">
    <source>
        <dbReference type="ARBA" id="ARBA00022679"/>
    </source>
</evidence>
<dbReference type="Gene3D" id="3.40.630.30">
    <property type="match status" value="1"/>
</dbReference>
<dbReference type="InterPro" id="IPR016181">
    <property type="entry name" value="Acyl_CoA_acyltransferase"/>
</dbReference>
<dbReference type="Proteomes" id="UP001219862">
    <property type="component" value="Unassembled WGS sequence"/>
</dbReference>
<name>A0ABT5KLF5_9BURK</name>
<proteinExistence type="predicted"/>
<dbReference type="InterPro" id="IPR050680">
    <property type="entry name" value="YpeA/RimI_acetyltransf"/>
</dbReference>
<dbReference type="PANTHER" id="PTHR43420">
    <property type="entry name" value="ACETYLTRANSFERASE"/>
    <property type="match status" value="1"/>
</dbReference>
<dbReference type="InterPro" id="IPR000182">
    <property type="entry name" value="GNAT_dom"/>
</dbReference>
<comment type="caution">
    <text evidence="4">The sequence shown here is derived from an EMBL/GenBank/DDBJ whole genome shotgun (WGS) entry which is preliminary data.</text>
</comment>
<organism evidence="4 5">
    <name type="scientific">Roseateles koreensis</name>
    <dbReference type="NCBI Taxonomy" id="2987526"/>
    <lineage>
        <taxon>Bacteria</taxon>
        <taxon>Pseudomonadati</taxon>
        <taxon>Pseudomonadota</taxon>
        <taxon>Betaproteobacteria</taxon>
        <taxon>Burkholderiales</taxon>
        <taxon>Sphaerotilaceae</taxon>
        <taxon>Roseateles</taxon>
    </lineage>
</organism>
<dbReference type="Pfam" id="PF00583">
    <property type="entry name" value="Acetyltransf_1"/>
    <property type="match status" value="1"/>
</dbReference>
<reference evidence="4 5" key="1">
    <citation type="submission" date="2022-10" db="EMBL/GenBank/DDBJ databases">
        <title>paucibacter sp. hw8 Genome sequencing.</title>
        <authorList>
            <person name="Park S."/>
        </authorList>
    </citation>
    <scope>NUCLEOTIDE SEQUENCE [LARGE SCALE GENOMIC DNA]</scope>
    <source>
        <strain evidence="5">hw8</strain>
    </source>
</reference>
<dbReference type="PROSITE" id="PS51186">
    <property type="entry name" value="GNAT"/>
    <property type="match status" value="1"/>
</dbReference>
<keyword evidence="1" id="KW-0808">Transferase</keyword>
<evidence type="ECO:0000256" key="2">
    <source>
        <dbReference type="ARBA" id="ARBA00023315"/>
    </source>
</evidence>
<gene>
    <name evidence="4" type="ORF">PRZ01_00830</name>
</gene>
<evidence type="ECO:0000313" key="5">
    <source>
        <dbReference type="Proteomes" id="UP001219862"/>
    </source>
</evidence>
<accession>A0ABT5KLF5</accession>
<protein>
    <submittedName>
        <fullName evidence="4">N-acetyltransferase</fullName>
    </submittedName>
</protein>
<evidence type="ECO:0000259" key="3">
    <source>
        <dbReference type="PROSITE" id="PS51186"/>
    </source>
</evidence>
<sequence length="200" mass="22312">MPEGKNSTKQLMDWATATEHLSRMQIDLQIRPLHLEDLAAYKDLRDGMLARHPEAFTSDAATELQRDANSYRSRLSGGNGGANLFTLVGWQGADMVGAISCEHEARLKIRHIAHIMGMMVREDLHGHGLGRQLLERTLHLLRGEAALELVTLSVTSSNTAAVKLYERCGFTRYGRLPGAIKLLDGRVLDKDLMCLRLRQP</sequence>
<keyword evidence="5" id="KW-1185">Reference proteome</keyword>